<dbReference type="GO" id="GO:0005543">
    <property type="term" value="F:phospholipid binding"/>
    <property type="evidence" value="ECO:0007669"/>
    <property type="project" value="TreeGrafter"/>
</dbReference>
<dbReference type="CDD" id="cd03571">
    <property type="entry name" value="ENTH"/>
    <property type="match status" value="1"/>
</dbReference>
<feature type="region of interest" description="Disordered" evidence="1">
    <location>
        <begin position="292"/>
        <end position="337"/>
    </location>
</feature>
<dbReference type="GO" id="GO:0030276">
    <property type="term" value="F:clathrin binding"/>
    <property type="evidence" value="ECO:0007669"/>
    <property type="project" value="TreeGrafter"/>
</dbReference>
<comment type="caution">
    <text evidence="3">The sequence shown here is derived from an EMBL/GenBank/DDBJ whole genome shotgun (WGS) entry which is preliminary data.</text>
</comment>
<evidence type="ECO:0000259" key="2">
    <source>
        <dbReference type="PROSITE" id="PS50942"/>
    </source>
</evidence>
<dbReference type="GO" id="GO:0006897">
    <property type="term" value="P:endocytosis"/>
    <property type="evidence" value="ECO:0007669"/>
    <property type="project" value="TreeGrafter"/>
</dbReference>
<dbReference type="GO" id="GO:0005886">
    <property type="term" value="C:plasma membrane"/>
    <property type="evidence" value="ECO:0007669"/>
    <property type="project" value="TreeGrafter"/>
</dbReference>
<organism evidence="3 4">
    <name type="scientific">Stentor coeruleus</name>
    <dbReference type="NCBI Taxonomy" id="5963"/>
    <lineage>
        <taxon>Eukaryota</taxon>
        <taxon>Sar</taxon>
        <taxon>Alveolata</taxon>
        <taxon>Ciliophora</taxon>
        <taxon>Postciliodesmatophora</taxon>
        <taxon>Heterotrichea</taxon>
        <taxon>Heterotrichida</taxon>
        <taxon>Stentoridae</taxon>
        <taxon>Stentor</taxon>
    </lineage>
</organism>
<dbReference type="GO" id="GO:0030125">
    <property type="term" value="C:clathrin vesicle coat"/>
    <property type="evidence" value="ECO:0007669"/>
    <property type="project" value="TreeGrafter"/>
</dbReference>
<dbReference type="OrthoDB" id="4033880at2759"/>
<dbReference type="Proteomes" id="UP000187209">
    <property type="component" value="Unassembled WGS sequence"/>
</dbReference>
<dbReference type="Pfam" id="PF01417">
    <property type="entry name" value="ENTH"/>
    <property type="match status" value="1"/>
</dbReference>
<name>A0A1R2B5E3_9CILI</name>
<protein>
    <recommendedName>
        <fullName evidence="2">ENTH domain-containing protein</fullName>
    </recommendedName>
</protein>
<proteinExistence type="predicted"/>
<dbReference type="AlphaFoldDB" id="A0A1R2B5E3"/>
<dbReference type="SUPFAM" id="SSF48464">
    <property type="entry name" value="ENTH/VHS domain"/>
    <property type="match status" value="1"/>
</dbReference>
<dbReference type="SMART" id="SM00273">
    <property type="entry name" value="ENTH"/>
    <property type="match status" value="1"/>
</dbReference>
<evidence type="ECO:0000313" key="3">
    <source>
        <dbReference type="EMBL" id="OMJ71998.1"/>
    </source>
</evidence>
<dbReference type="PANTHER" id="PTHR12276:SF45">
    <property type="entry name" value="CLATHRIN INTERACTOR 1"/>
    <property type="match status" value="1"/>
</dbReference>
<dbReference type="PANTHER" id="PTHR12276">
    <property type="entry name" value="EPSIN/ENT-RELATED"/>
    <property type="match status" value="1"/>
</dbReference>
<evidence type="ECO:0000256" key="1">
    <source>
        <dbReference type="SAM" id="MobiDB-lite"/>
    </source>
</evidence>
<reference evidence="3 4" key="1">
    <citation type="submission" date="2016-11" db="EMBL/GenBank/DDBJ databases">
        <title>The macronuclear genome of Stentor coeruleus: a giant cell with tiny introns.</title>
        <authorList>
            <person name="Slabodnick M."/>
            <person name="Ruby J.G."/>
            <person name="Reiff S.B."/>
            <person name="Swart E.C."/>
            <person name="Gosai S."/>
            <person name="Prabakaran S."/>
            <person name="Witkowska E."/>
            <person name="Larue G.E."/>
            <person name="Fisher S."/>
            <person name="Freeman R.M."/>
            <person name="Gunawardena J."/>
            <person name="Chu W."/>
            <person name="Stover N.A."/>
            <person name="Gregory B.D."/>
            <person name="Nowacki M."/>
            <person name="Derisi J."/>
            <person name="Roy S.W."/>
            <person name="Marshall W.F."/>
            <person name="Sood P."/>
        </authorList>
    </citation>
    <scope>NUCLEOTIDE SEQUENCE [LARGE SCALE GENOMIC DNA]</scope>
    <source>
        <strain evidence="3">WM001</strain>
    </source>
</reference>
<gene>
    <name evidence="3" type="ORF">SteCoe_29675</name>
</gene>
<feature type="domain" description="ENTH" evidence="2">
    <location>
        <begin position="7"/>
        <end position="139"/>
    </location>
</feature>
<evidence type="ECO:0000313" key="4">
    <source>
        <dbReference type="Proteomes" id="UP000187209"/>
    </source>
</evidence>
<dbReference type="PROSITE" id="PS50942">
    <property type="entry name" value="ENTH"/>
    <property type="match status" value="1"/>
</dbReference>
<accession>A0A1R2B5E3</accession>
<dbReference type="InterPro" id="IPR008942">
    <property type="entry name" value="ENTH_VHS"/>
</dbReference>
<feature type="region of interest" description="Disordered" evidence="1">
    <location>
        <begin position="160"/>
        <end position="181"/>
    </location>
</feature>
<feature type="compositionally biased region" description="Basic and acidic residues" evidence="1">
    <location>
        <begin position="292"/>
        <end position="301"/>
    </location>
</feature>
<dbReference type="Gene3D" id="1.25.40.90">
    <property type="match status" value="1"/>
</dbReference>
<keyword evidence="4" id="KW-1185">Reference proteome</keyword>
<sequence>MDDLGFVQTSSNSAATNQVLQATTNDNSPINDSLYHSIADISIAHPEDIPTILQTIWSNLKSPAKDWRCINKTLGLLLVLVKFGNIEIVNECKQRSAGFREMMEFFYIENRLDKGGVVRDKARLLYFMLTTQGFIESEREYIRPAVQKPKAPLRQVEDNHMKRGQQIRRPESTPNLFQEPSKPVENKRINVFEGVQVKDASKGGAIASKAQSIDLLGDFSAPNPAPSGPVIKPQFPQTSSKPAVLPSSKIPDDLLLISHEPSPPVQKSGLTDLLLDLSGTVSGPVSAPTIEKKLESQEQKPKITCNLGEQGPTMNAIKTTPSYSKPTPSQAPPQQMDLESKLLNFDILSKNPTEEKPKPQFRSFY</sequence>
<feature type="compositionally biased region" description="Polar residues" evidence="1">
    <location>
        <begin position="312"/>
        <end position="328"/>
    </location>
</feature>
<dbReference type="EMBL" id="MPUH01000939">
    <property type="protein sequence ID" value="OMJ71998.1"/>
    <property type="molecule type" value="Genomic_DNA"/>
</dbReference>
<dbReference type="InterPro" id="IPR013809">
    <property type="entry name" value="ENTH"/>
</dbReference>
<dbReference type="GO" id="GO:0005768">
    <property type="term" value="C:endosome"/>
    <property type="evidence" value="ECO:0007669"/>
    <property type="project" value="TreeGrafter"/>
</dbReference>